<evidence type="ECO:0000256" key="7">
    <source>
        <dbReference type="ARBA" id="ARBA00022801"/>
    </source>
</evidence>
<evidence type="ECO:0000256" key="11">
    <source>
        <dbReference type="ARBA" id="ARBA00023136"/>
    </source>
</evidence>
<evidence type="ECO:0000256" key="1">
    <source>
        <dbReference type="ARBA" id="ARBA00001947"/>
    </source>
</evidence>
<feature type="transmembrane region" description="Helical" evidence="12">
    <location>
        <begin position="85"/>
        <end position="105"/>
    </location>
</feature>
<sequence length="288" mass="33291">MSEYLQLLGKLRIHPTLWIVIGIAVVTAHFISVLMLLFTVLIHELGHAIAAQHFKWRIKSISLLPFGGSVETEEYGNKSLKEDCIVILAGPLQHLWLIGSAYLFYSFSIMPYELYQQFLYLNLAVMVFNLLPIWPLDGGKLLFLGLSLYRSFIDAHRFTLLFSIGFAFLSLLLVSFFQPFNLNIWIISGFLAVSLSMEWKQRYYAFIRFLLERHYGRNVGLAVLRPIRVEESVQIHKVLEKFQRGCKHPIIILKNGKERGSLDENEILHAYFSDKLTNVKIGDLLYSY</sequence>
<comment type="cofactor">
    <cofactor evidence="1">
        <name>Zn(2+)</name>
        <dbReference type="ChEBI" id="CHEBI:29105"/>
    </cofactor>
</comment>
<comment type="caution">
    <text evidence="14">The sequence shown here is derived from an EMBL/GenBank/DDBJ whole genome shotgun (WGS) entry which is preliminary data.</text>
</comment>
<feature type="domain" description="Peptidase M50" evidence="13">
    <location>
        <begin position="33"/>
        <end position="106"/>
    </location>
</feature>
<dbReference type="GO" id="GO:0016020">
    <property type="term" value="C:membrane"/>
    <property type="evidence" value="ECO:0007669"/>
    <property type="project" value="UniProtKB-SubCell"/>
</dbReference>
<dbReference type="GO" id="GO:0046872">
    <property type="term" value="F:metal ion binding"/>
    <property type="evidence" value="ECO:0007669"/>
    <property type="project" value="UniProtKB-KW"/>
</dbReference>
<keyword evidence="11 12" id="KW-0472">Membrane</keyword>
<dbReference type="GO" id="GO:0008237">
    <property type="term" value="F:metallopeptidase activity"/>
    <property type="evidence" value="ECO:0007669"/>
    <property type="project" value="UniProtKB-KW"/>
</dbReference>
<keyword evidence="10" id="KW-0482">Metalloprotease</keyword>
<comment type="subcellular location">
    <subcellularLocation>
        <location evidence="2">Membrane</location>
        <topology evidence="2">Multi-pass membrane protein</topology>
    </subcellularLocation>
</comment>
<evidence type="ECO:0000256" key="4">
    <source>
        <dbReference type="ARBA" id="ARBA00022670"/>
    </source>
</evidence>
<comment type="similarity">
    <text evidence="3">Belongs to the peptidase M50B family.</text>
</comment>
<dbReference type="RefSeq" id="WP_126865551.1">
    <property type="nucleotide sequence ID" value="NZ_JAUSTX010000008.1"/>
</dbReference>
<keyword evidence="8" id="KW-0862">Zinc</keyword>
<evidence type="ECO:0000256" key="12">
    <source>
        <dbReference type="SAM" id="Phobius"/>
    </source>
</evidence>
<keyword evidence="15" id="KW-1185">Reference proteome</keyword>
<dbReference type="PANTHER" id="PTHR39188">
    <property type="entry name" value="MEMBRANE-ASSOCIATED ZINC METALLOPROTEASE M50B"/>
    <property type="match status" value="1"/>
</dbReference>
<dbReference type="AlphaFoldDB" id="A0A433HHF7"/>
<protein>
    <submittedName>
        <fullName evidence="14">Stage IV sporulation protein FB</fullName>
    </submittedName>
</protein>
<organism evidence="14 15">
    <name type="scientific">Peribacillus cavernae</name>
    <dbReference type="NCBI Taxonomy" id="1674310"/>
    <lineage>
        <taxon>Bacteria</taxon>
        <taxon>Bacillati</taxon>
        <taxon>Bacillota</taxon>
        <taxon>Bacilli</taxon>
        <taxon>Bacillales</taxon>
        <taxon>Bacillaceae</taxon>
        <taxon>Peribacillus</taxon>
    </lineage>
</organism>
<feature type="transmembrane region" description="Helical" evidence="12">
    <location>
        <begin position="182"/>
        <end position="199"/>
    </location>
</feature>
<proteinExistence type="inferred from homology"/>
<accession>A0A433HHF7</accession>
<dbReference type="Pfam" id="PF02163">
    <property type="entry name" value="Peptidase_M50"/>
    <property type="match status" value="2"/>
</dbReference>
<dbReference type="OrthoDB" id="166377at2"/>
<evidence type="ECO:0000256" key="9">
    <source>
        <dbReference type="ARBA" id="ARBA00022989"/>
    </source>
</evidence>
<evidence type="ECO:0000256" key="8">
    <source>
        <dbReference type="ARBA" id="ARBA00022833"/>
    </source>
</evidence>
<evidence type="ECO:0000256" key="6">
    <source>
        <dbReference type="ARBA" id="ARBA00022723"/>
    </source>
</evidence>
<keyword evidence="9 12" id="KW-1133">Transmembrane helix</keyword>
<keyword evidence="7" id="KW-0378">Hydrolase</keyword>
<evidence type="ECO:0000256" key="5">
    <source>
        <dbReference type="ARBA" id="ARBA00022692"/>
    </source>
</evidence>
<feature type="transmembrane region" description="Helical" evidence="12">
    <location>
        <begin position="158"/>
        <end position="176"/>
    </location>
</feature>
<keyword evidence="6" id="KW-0479">Metal-binding</keyword>
<evidence type="ECO:0000313" key="14">
    <source>
        <dbReference type="EMBL" id="RUQ27757.1"/>
    </source>
</evidence>
<gene>
    <name evidence="14" type="ORF">ELQ35_14565</name>
</gene>
<feature type="transmembrane region" description="Helical" evidence="12">
    <location>
        <begin position="117"/>
        <end position="137"/>
    </location>
</feature>
<dbReference type="PANTHER" id="PTHR39188:SF3">
    <property type="entry name" value="STAGE IV SPORULATION PROTEIN FB"/>
    <property type="match status" value="1"/>
</dbReference>
<dbReference type="GO" id="GO:0006508">
    <property type="term" value="P:proteolysis"/>
    <property type="evidence" value="ECO:0007669"/>
    <property type="project" value="UniProtKB-KW"/>
</dbReference>
<evidence type="ECO:0000313" key="15">
    <source>
        <dbReference type="Proteomes" id="UP000267430"/>
    </source>
</evidence>
<dbReference type="CDD" id="cd06161">
    <property type="entry name" value="S2P-M50_SpoIVFB"/>
    <property type="match status" value="1"/>
</dbReference>
<evidence type="ECO:0000259" key="13">
    <source>
        <dbReference type="Pfam" id="PF02163"/>
    </source>
</evidence>
<dbReference type="InterPro" id="IPR008915">
    <property type="entry name" value="Peptidase_M50"/>
</dbReference>
<name>A0A433HHF7_9BACI</name>
<evidence type="ECO:0000256" key="3">
    <source>
        <dbReference type="ARBA" id="ARBA00007931"/>
    </source>
</evidence>
<evidence type="ECO:0000256" key="10">
    <source>
        <dbReference type="ARBA" id="ARBA00023049"/>
    </source>
</evidence>
<dbReference type="EMBL" id="RYZZ01000020">
    <property type="protein sequence ID" value="RUQ27757.1"/>
    <property type="molecule type" value="Genomic_DNA"/>
</dbReference>
<reference evidence="14 15" key="1">
    <citation type="submission" date="2018-12" db="EMBL/GenBank/DDBJ databases">
        <title>Bacillus chawlae sp. nov., Bacillus glennii sp. nov., and Bacillus saganii sp. nov. Isolated from the Vehicle Assembly Building at Kennedy Space Center where the Viking Spacecraft were Assembled.</title>
        <authorList>
            <person name="Seuylemezian A."/>
            <person name="Vaishampayan P."/>
        </authorList>
    </citation>
    <scope>NUCLEOTIDE SEQUENCE [LARGE SCALE GENOMIC DNA]</scope>
    <source>
        <strain evidence="14 15">L5</strain>
    </source>
</reference>
<feature type="transmembrane region" description="Helical" evidence="12">
    <location>
        <begin position="17"/>
        <end position="42"/>
    </location>
</feature>
<keyword evidence="5 12" id="KW-0812">Transmembrane</keyword>
<feature type="domain" description="Peptidase M50" evidence="13">
    <location>
        <begin position="113"/>
        <end position="171"/>
    </location>
</feature>
<keyword evidence="4" id="KW-0645">Protease</keyword>
<dbReference type="Proteomes" id="UP000267430">
    <property type="component" value="Unassembled WGS sequence"/>
</dbReference>
<evidence type="ECO:0000256" key="2">
    <source>
        <dbReference type="ARBA" id="ARBA00004141"/>
    </source>
</evidence>